<keyword evidence="1 2" id="KW-0807">Transducer</keyword>
<organism evidence="5 6">
    <name type="scientific">Nitrogeniibacter mangrovi</name>
    <dbReference type="NCBI Taxonomy" id="2016596"/>
    <lineage>
        <taxon>Bacteria</taxon>
        <taxon>Pseudomonadati</taxon>
        <taxon>Pseudomonadota</taxon>
        <taxon>Betaproteobacteria</taxon>
        <taxon>Rhodocyclales</taxon>
        <taxon>Zoogloeaceae</taxon>
        <taxon>Nitrogeniibacter</taxon>
    </lineage>
</organism>
<keyword evidence="3" id="KW-0812">Transmembrane</keyword>
<sequence>MKNSSSRFDRRPFVLVLMLAGAGAAFWQAGAGAALVAIAAVVLMWPSRAGADELQGLDALLADVGRGHLNNRLPRAFSDPVLESMRVNLNSALDQTETAFREMLGAMDGSANQRPWRRLQTSGLHGIFQRVLDQMQGMLDHLATAQVSIAREALLSRIFMRSENGLSMAIDQVRRSLTEASAQASESGERSNTFSTAALGMSEAAERMSTALGNAERSAGQGTDALADLATKAEVIHKLTGTIDNIAKQTNLLALNASIEAARAGESGRGFAVVADEVRQLADESQRSAEEIAQAIGAMSASMASAIAQIEQLNGAVRGARTTADEFGHELASSAESARQVGTLASSIARSARSMEASMNVVATAQKARSDANQIINGTPVESLELSEEEREAAMIAADRRWISDDGDKQRLIEIYDRLFASLEQQMH</sequence>
<dbReference type="GO" id="GO:0007165">
    <property type="term" value="P:signal transduction"/>
    <property type="evidence" value="ECO:0007669"/>
    <property type="project" value="UniProtKB-KW"/>
</dbReference>
<dbReference type="Pfam" id="PF00015">
    <property type="entry name" value="MCPsignal"/>
    <property type="match status" value="1"/>
</dbReference>
<gene>
    <name evidence="5" type="ORF">G3580_19585</name>
</gene>
<dbReference type="SMART" id="SM00283">
    <property type="entry name" value="MA"/>
    <property type="match status" value="1"/>
</dbReference>
<dbReference type="Proteomes" id="UP000501991">
    <property type="component" value="Chromosome"/>
</dbReference>
<dbReference type="PROSITE" id="PS50111">
    <property type="entry name" value="CHEMOTAXIS_TRANSDUC_2"/>
    <property type="match status" value="1"/>
</dbReference>
<dbReference type="Gene3D" id="1.10.287.950">
    <property type="entry name" value="Methyl-accepting chemotaxis protein"/>
    <property type="match status" value="1"/>
</dbReference>
<name>A0A6C1BBH0_9RHOO</name>
<dbReference type="EMBL" id="CP048836">
    <property type="protein sequence ID" value="QID19624.1"/>
    <property type="molecule type" value="Genomic_DNA"/>
</dbReference>
<dbReference type="KEGG" id="azq:G3580_19585"/>
<proteinExistence type="predicted"/>
<evidence type="ECO:0000256" key="1">
    <source>
        <dbReference type="ARBA" id="ARBA00023224"/>
    </source>
</evidence>
<keyword evidence="6" id="KW-1185">Reference proteome</keyword>
<dbReference type="RefSeq" id="WP_173768417.1">
    <property type="nucleotide sequence ID" value="NZ_CP048836.1"/>
</dbReference>
<accession>A0A6C1BBH0</accession>
<evidence type="ECO:0000259" key="4">
    <source>
        <dbReference type="PROSITE" id="PS50111"/>
    </source>
</evidence>
<dbReference type="PROSITE" id="PS51318">
    <property type="entry name" value="TAT"/>
    <property type="match status" value="1"/>
</dbReference>
<keyword evidence="3" id="KW-1133">Transmembrane helix</keyword>
<dbReference type="PANTHER" id="PTHR32089">
    <property type="entry name" value="METHYL-ACCEPTING CHEMOTAXIS PROTEIN MCPB"/>
    <property type="match status" value="1"/>
</dbReference>
<evidence type="ECO:0000256" key="2">
    <source>
        <dbReference type="PROSITE-ProRule" id="PRU00284"/>
    </source>
</evidence>
<evidence type="ECO:0000256" key="3">
    <source>
        <dbReference type="SAM" id="Phobius"/>
    </source>
</evidence>
<keyword evidence="3" id="KW-0472">Membrane</keyword>
<dbReference type="InterPro" id="IPR006311">
    <property type="entry name" value="TAT_signal"/>
</dbReference>
<evidence type="ECO:0000313" key="6">
    <source>
        <dbReference type="Proteomes" id="UP000501991"/>
    </source>
</evidence>
<dbReference type="PANTHER" id="PTHR32089:SF112">
    <property type="entry name" value="LYSOZYME-LIKE PROTEIN-RELATED"/>
    <property type="match status" value="1"/>
</dbReference>
<evidence type="ECO:0000313" key="5">
    <source>
        <dbReference type="EMBL" id="QID19624.1"/>
    </source>
</evidence>
<protein>
    <submittedName>
        <fullName evidence="5">Chemotaxis protein</fullName>
    </submittedName>
</protein>
<dbReference type="GO" id="GO:0016020">
    <property type="term" value="C:membrane"/>
    <property type="evidence" value="ECO:0007669"/>
    <property type="project" value="InterPro"/>
</dbReference>
<dbReference type="SUPFAM" id="SSF58104">
    <property type="entry name" value="Methyl-accepting chemotaxis protein (MCP) signaling domain"/>
    <property type="match status" value="1"/>
</dbReference>
<feature type="domain" description="Methyl-accepting transducer" evidence="4">
    <location>
        <begin position="169"/>
        <end position="370"/>
    </location>
</feature>
<dbReference type="AlphaFoldDB" id="A0A6C1BBH0"/>
<reference evidence="5 6" key="1">
    <citation type="submission" date="2020-02" db="EMBL/GenBank/DDBJ databases">
        <title>Nitrogenibacter mangrovi gen. nov., sp. nov. isolated from mangrove sediment, a denitrifying betaproteobacterium.</title>
        <authorList>
            <person name="Liao H."/>
            <person name="Tian Y."/>
        </authorList>
    </citation>
    <scope>NUCLEOTIDE SEQUENCE [LARGE SCALE GENOMIC DNA]</scope>
    <source>
        <strain evidence="5 6">M9-3-2</strain>
    </source>
</reference>
<dbReference type="InterPro" id="IPR004089">
    <property type="entry name" value="MCPsignal_dom"/>
</dbReference>
<feature type="transmembrane region" description="Helical" evidence="3">
    <location>
        <begin position="12"/>
        <end position="45"/>
    </location>
</feature>